<gene>
    <name evidence="1" type="ORF">AVDCRST_MAG26-1270</name>
</gene>
<organism evidence="1">
    <name type="scientific">uncultured Chloroflexia bacterium</name>
    <dbReference type="NCBI Taxonomy" id="1672391"/>
    <lineage>
        <taxon>Bacteria</taxon>
        <taxon>Bacillati</taxon>
        <taxon>Chloroflexota</taxon>
        <taxon>Chloroflexia</taxon>
        <taxon>environmental samples</taxon>
    </lineage>
</organism>
<sequence>MKVQSHCPQDGRSWLSKAEPEARSCRFASFTLVMHGRAP</sequence>
<protein>
    <submittedName>
        <fullName evidence="1">Uncharacterized protein</fullName>
    </submittedName>
</protein>
<dbReference type="EMBL" id="CADCTK010000303">
    <property type="protein sequence ID" value="CAA9237633.1"/>
    <property type="molecule type" value="Genomic_DNA"/>
</dbReference>
<reference evidence="1" key="1">
    <citation type="submission" date="2020-02" db="EMBL/GenBank/DDBJ databases">
        <authorList>
            <person name="Meier V. D."/>
        </authorList>
    </citation>
    <scope>NUCLEOTIDE SEQUENCE</scope>
    <source>
        <strain evidence="1">AVDCRST_MAG26</strain>
    </source>
</reference>
<evidence type="ECO:0000313" key="1">
    <source>
        <dbReference type="EMBL" id="CAA9237633.1"/>
    </source>
</evidence>
<name>A0A6J4I1T3_9CHLR</name>
<accession>A0A6J4I1T3</accession>
<dbReference type="AlphaFoldDB" id="A0A6J4I1T3"/>
<proteinExistence type="predicted"/>